<dbReference type="Pfam" id="PF14559">
    <property type="entry name" value="TPR_19"/>
    <property type="match status" value="1"/>
</dbReference>
<proteinExistence type="inferred from homology"/>
<evidence type="ECO:0000256" key="3">
    <source>
        <dbReference type="ARBA" id="ARBA00022801"/>
    </source>
</evidence>
<keyword evidence="3" id="KW-0378">Hydrolase</keyword>
<dbReference type="Proteomes" id="UP000656881">
    <property type="component" value="Unassembled WGS sequence"/>
</dbReference>
<evidence type="ECO:0000256" key="4">
    <source>
        <dbReference type="ARBA" id="ARBA00022825"/>
    </source>
</evidence>
<comment type="caution">
    <text evidence="6">The sequence shown here is derived from an EMBL/GenBank/DDBJ whole genome shotgun (WGS) entry which is preliminary data.</text>
</comment>
<evidence type="ECO:0000313" key="7">
    <source>
        <dbReference type="Proteomes" id="UP000656881"/>
    </source>
</evidence>
<evidence type="ECO:0000256" key="1">
    <source>
        <dbReference type="ARBA" id="ARBA00011073"/>
    </source>
</evidence>
<dbReference type="InterPro" id="IPR050131">
    <property type="entry name" value="Peptidase_S8_subtilisin-like"/>
</dbReference>
<reference evidence="7" key="1">
    <citation type="journal article" date="2019" name="Int. J. Syst. Evol. Microbiol.">
        <title>The Global Catalogue of Microorganisms (GCM) 10K type strain sequencing project: providing services to taxonomists for standard genome sequencing and annotation.</title>
        <authorList>
            <consortium name="The Broad Institute Genomics Platform"/>
            <consortium name="The Broad Institute Genome Sequencing Center for Infectious Disease"/>
            <person name="Wu L."/>
            <person name="Ma J."/>
        </authorList>
    </citation>
    <scope>NUCLEOTIDE SEQUENCE [LARGE SCALE GENOMIC DNA]</scope>
    <source>
        <strain evidence="7">CGMCC 4.7349</strain>
    </source>
</reference>
<dbReference type="InterPro" id="IPR036852">
    <property type="entry name" value="Peptidase_S8/S53_dom_sf"/>
</dbReference>
<dbReference type="SUPFAM" id="SSF48452">
    <property type="entry name" value="TPR-like"/>
    <property type="match status" value="2"/>
</dbReference>
<dbReference type="PANTHER" id="PTHR43806">
    <property type="entry name" value="PEPTIDASE S8"/>
    <property type="match status" value="1"/>
</dbReference>
<dbReference type="Gene3D" id="3.40.50.200">
    <property type="entry name" value="Peptidase S8/S53 domain"/>
    <property type="match status" value="2"/>
</dbReference>
<evidence type="ECO:0000256" key="5">
    <source>
        <dbReference type="SAM" id="MobiDB-lite"/>
    </source>
</evidence>
<evidence type="ECO:0000313" key="6">
    <source>
        <dbReference type="EMBL" id="GGO42197.1"/>
    </source>
</evidence>
<accession>A0ABQ2LRD4</accession>
<feature type="compositionally biased region" description="Polar residues" evidence="5">
    <location>
        <begin position="877"/>
        <end position="887"/>
    </location>
</feature>
<evidence type="ECO:0008006" key="8">
    <source>
        <dbReference type="Google" id="ProtNLM"/>
    </source>
</evidence>
<evidence type="ECO:0000256" key="2">
    <source>
        <dbReference type="ARBA" id="ARBA00022670"/>
    </source>
</evidence>
<dbReference type="InterPro" id="IPR011990">
    <property type="entry name" value="TPR-like_helical_dom_sf"/>
</dbReference>
<dbReference type="EMBL" id="BMNG01000004">
    <property type="protein sequence ID" value="GGO42197.1"/>
    <property type="molecule type" value="Genomic_DNA"/>
</dbReference>
<dbReference type="RefSeq" id="WP_189173822.1">
    <property type="nucleotide sequence ID" value="NZ_BMNG01000004.1"/>
</dbReference>
<organism evidence="6 7">
    <name type="scientific">Streptomyces lasiicapitis</name>
    <dbReference type="NCBI Taxonomy" id="1923961"/>
    <lineage>
        <taxon>Bacteria</taxon>
        <taxon>Bacillati</taxon>
        <taxon>Actinomycetota</taxon>
        <taxon>Actinomycetes</taxon>
        <taxon>Kitasatosporales</taxon>
        <taxon>Streptomycetaceae</taxon>
        <taxon>Streptomyces</taxon>
    </lineage>
</organism>
<feature type="compositionally biased region" description="Low complexity" evidence="5">
    <location>
        <begin position="843"/>
        <end position="853"/>
    </location>
</feature>
<protein>
    <recommendedName>
        <fullName evidence="8">Tetratricopeptide repeat protein</fullName>
    </recommendedName>
</protein>
<dbReference type="CDD" id="cd00306">
    <property type="entry name" value="Peptidases_S8_S53"/>
    <property type="match status" value="1"/>
</dbReference>
<dbReference type="Gene3D" id="1.25.40.10">
    <property type="entry name" value="Tetratricopeptide repeat domain"/>
    <property type="match status" value="2"/>
</dbReference>
<dbReference type="SUPFAM" id="SSF52743">
    <property type="entry name" value="Subtilisin-like"/>
    <property type="match status" value="2"/>
</dbReference>
<feature type="region of interest" description="Disordered" evidence="5">
    <location>
        <begin position="843"/>
        <end position="887"/>
    </location>
</feature>
<name>A0ABQ2LRD4_9ACTN</name>
<sequence length="1041" mass="109634">MTAVPDLEDTAALLSRLRADLAKDATTPPPAPGLHSTSLALHLVRDPDTGAHLVPTYANLAHQIQSADSRRRKARADWPDSPELQRTSAFMPFPCPLMPLHFFRSADVAVIDSGVLADHPLLSGRLACPPLDVTGEGPQDVCGHGTVQAIRQVLAEPGCRIVSVKAFRGPGGLIGVEDLLAALELLLPLDVGLVFMAGGIDLTSYPDHARRVEEAVEAFVAAKGLLGNFVATSGNRGRSARWWPAECPSVLSIGVVDERTFRSATGAGGGLAVAQRGPLASFPDLAPLPLPQFRVRYAGLFLDAGFLDLADAYARQAQTYPETARAASDIRVRVALGRQQIDRAEELARELLARAPGDPDALVRLAQVLLLRTGREAEAGPLLAAALAARPDDADALALRGVLRESTGHPGEVDDFTAAARLAPRHLVSLQSCAARAFYRDEFAKAERACARLAELDPTLACARFNQAVSAFFGGNPRRARRLLRAYARAAAVLDTSAERFHPEAVRALMRSGDRAAQEALLGFAADPRRPHAPAHTTLLATLRSGTCAPVPEREAPALAVGVRDAVTRVLLYAGADEAAGLARRMAPLAARLRAVGGHAAAEIHEATGLLRLRTGEHRVAAGEFAAAARLWERAGRRRKEVALAHEAYAWIAAGDLDRADATLTAAMEYAAHIRDRASGRGSFTTLMSPQIGVGHAAIRLARGDVDGAREDVQKALDREDGVNDGNVRGHDPEDWLANVDTLLTVAVLHARDAKNAENAMYTEDTAAQAAVDQALAPLLRVAGEDEGRGRALAHRARDLPFLDVPLPDGCRLQGHLADMLDRLRAAQVRFTAAGAHAAREAAAAGAMPTAEPTLDPGAGPEATSGTTPGDGPHSPAPSSTPDETTRTTLDGTVLVAVLGSGLDPHHPAVRHRLVAAADFTEDIPGTPGDAADGVADCTAYACGTLDSFPGAGPNVRFLSVRVLGPGGHGAVSWLVQGLVWAGHQGARIVLAPVETNVFDQHLIGTVERLAARGVAVVVDRPPEGRGRVFPGQVTEHVVVA</sequence>
<keyword evidence="4" id="KW-0720">Serine protease</keyword>
<dbReference type="PANTHER" id="PTHR43806:SF11">
    <property type="entry name" value="CEREVISIN-RELATED"/>
    <property type="match status" value="1"/>
</dbReference>
<keyword evidence="2" id="KW-0645">Protease</keyword>
<comment type="similarity">
    <text evidence="1">Belongs to the peptidase S8 family.</text>
</comment>
<keyword evidence="7" id="KW-1185">Reference proteome</keyword>
<gene>
    <name evidence="6" type="ORF">GCM10012286_23180</name>
</gene>